<organism evidence="1">
    <name type="scientific">Angiostrongylus costaricensis</name>
    <name type="common">Nematode worm</name>
    <dbReference type="NCBI Taxonomy" id="334426"/>
    <lineage>
        <taxon>Eukaryota</taxon>
        <taxon>Metazoa</taxon>
        <taxon>Ecdysozoa</taxon>
        <taxon>Nematoda</taxon>
        <taxon>Chromadorea</taxon>
        <taxon>Rhabditida</taxon>
        <taxon>Rhabditina</taxon>
        <taxon>Rhabditomorpha</taxon>
        <taxon>Strongyloidea</taxon>
        <taxon>Metastrongylidae</taxon>
        <taxon>Angiostrongylus</taxon>
    </lineage>
</organism>
<proteinExistence type="predicted"/>
<dbReference type="WBParaSite" id="ACOC_0000147101-mRNA-1">
    <property type="protein sequence ID" value="ACOC_0000147101-mRNA-1"/>
    <property type="gene ID" value="ACOC_0000147101"/>
</dbReference>
<sequence length="83" mass="9458">LWLRLSGGTGVIAVLIQILDSPSNWTYHLRKRFPLYIWPILTAGVIFLDWRHTQEWKANGRVSVLQTQLLGTGLQDQGNDNVT</sequence>
<name>A0A0R3PCD9_ANGCS</name>
<protein>
    <submittedName>
        <fullName evidence="1">EXS domain-containing protein</fullName>
    </submittedName>
</protein>
<accession>A0A0R3PCD9</accession>
<reference evidence="1" key="1">
    <citation type="submission" date="2017-02" db="UniProtKB">
        <authorList>
            <consortium name="WormBaseParasite"/>
        </authorList>
    </citation>
    <scope>IDENTIFICATION</scope>
</reference>
<evidence type="ECO:0000313" key="1">
    <source>
        <dbReference type="WBParaSite" id="ACOC_0000147101-mRNA-1"/>
    </source>
</evidence>
<dbReference type="AlphaFoldDB" id="A0A0R3PCD9"/>